<keyword evidence="2" id="KW-1185">Reference proteome</keyword>
<gene>
    <name evidence="1" type="ORF">JHL16_14265</name>
</gene>
<proteinExistence type="predicted"/>
<dbReference type="Proteomes" id="UP000616151">
    <property type="component" value="Unassembled WGS sequence"/>
</dbReference>
<reference evidence="1" key="1">
    <citation type="submission" date="2021-01" db="EMBL/GenBank/DDBJ databases">
        <authorList>
            <person name="Sun Q."/>
        </authorList>
    </citation>
    <scope>NUCLEOTIDE SEQUENCE</scope>
    <source>
        <strain evidence="1">YIM B02566</strain>
    </source>
</reference>
<comment type="caution">
    <text evidence="1">The sequence shown here is derived from an EMBL/GenBank/DDBJ whole genome shotgun (WGS) entry which is preliminary data.</text>
</comment>
<evidence type="ECO:0000313" key="2">
    <source>
        <dbReference type="Proteomes" id="UP000616151"/>
    </source>
</evidence>
<organism evidence="1 2">
    <name type="scientific">Taklimakanibacter albus</name>
    <dbReference type="NCBI Taxonomy" id="2800327"/>
    <lineage>
        <taxon>Bacteria</taxon>
        <taxon>Pseudomonadati</taxon>
        <taxon>Pseudomonadota</taxon>
        <taxon>Alphaproteobacteria</taxon>
        <taxon>Hyphomicrobiales</taxon>
        <taxon>Aestuariivirgaceae</taxon>
        <taxon>Taklimakanibacter</taxon>
    </lineage>
</organism>
<name>A0ACC5R579_9HYPH</name>
<dbReference type="EMBL" id="JAENHL010000007">
    <property type="protein sequence ID" value="MBK1867518.1"/>
    <property type="molecule type" value="Genomic_DNA"/>
</dbReference>
<accession>A0ACC5R579</accession>
<evidence type="ECO:0000313" key="1">
    <source>
        <dbReference type="EMBL" id="MBK1867518.1"/>
    </source>
</evidence>
<protein>
    <submittedName>
        <fullName evidence="1">CDP-alcohol phosphatidyltransferase family protein</fullName>
    </submittedName>
</protein>
<sequence length="392" mass="43304">MNAAPAGQGTQSTSKPAFCFVGSSDIHLWSLTPVERLRRQFAREGVTTEVSFEQASRYNGPVIFVTADAVLDQPLIPILATRSNVLIIGTTGRGSAPLAVQAPGQHAGAIAEILLEGIEPSSDLGLLSRTPDQLDAKFWKALRKRETPYAFRVTADNRPDVEWRMFMGTYKGATDLVTKHLWPRPAFAVTRWLAPRGVTPNMVTCVGAVMVFLAFWLFMQGQYGMGLAAAWLMTFLDTVDGKLARTTLTSSKWGDVFDHGLDLIHPPFWYVAWGMGLAYAGHPLDDTTFWTVIAAILGGYVLQRIMEGISIKWLGLEIHIWRKIDTVFRQITARRNPNLVILTAFTLMGRPDWGLIAVAWWTVICLVLHGLQLAQGLAAKRAGPLESWMAKG</sequence>